<dbReference type="EMBL" id="MAGO01000017">
    <property type="protein sequence ID" value="OCC14205.1"/>
    <property type="molecule type" value="Genomic_DNA"/>
</dbReference>
<keyword evidence="2" id="KW-1185">Reference proteome</keyword>
<accession>A0A1B9F311</accession>
<dbReference type="AlphaFoldDB" id="A0A1B9F311"/>
<organism evidence="1 2">
    <name type="scientific">Dissulfuribacter thermophilus</name>
    <dbReference type="NCBI Taxonomy" id="1156395"/>
    <lineage>
        <taxon>Bacteria</taxon>
        <taxon>Pseudomonadati</taxon>
        <taxon>Thermodesulfobacteriota</taxon>
        <taxon>Dissulfuribacteria</taxon>
        <taxon>Dissulfuribacterales</taxon>
        <taxon>Dissulfuribacteraceae</taxon>
        <taxon>Dissulfuribacter</taxon>
    </lineage>
</organism>
<gene>
    <name evidence="1" type="ORF">DBT_2410</name>
</gene>
<protein>
    <submittedName>
        <fullName evidence="1">Uncharacterized protein</fullName>
    </submittedName>
</protein>
<comment type="caution">
    <text evidence="1">The sequence shown here is derived from an EMBL/GenBank/DDBJ whole genome shotgun (WGS) entry which is preliminary data.</text>
</comment>
<name>A0A1B9F311_9BACT</name>
<evidence type="ECO:0000313" key="2">
    <source>
        <dbReference type="Proteomes" id="UP000093080"/>
    </source>
</evidence>
<evidence type="ECO:0000313" key="1">
    <source>
        <dbReference type="EMBL" id="OCC14205.1"/>
    </source>
</evidence>
<reference evidence="1 2" key="1">
    <citation type="submission" date="2016-06" db="EMBL/GenBank/DDBJ databases">
        <title>Respiratory ammonification of nitrate coupled to the oxidation of elemental sulfur in deep-sea autotrophic thermophilic bacteria.</title>
        <authorList>
            <person name="Slobodkina G.B."/>
            <person name="Mardanov A.V."/>
            <person name="Ravin N.V."/>
            <person name="Frolova A.A."/>
            <person name="Viryasiv M.B."/>
            <person name="Chernyh N.A."/>
            <person name="Bonch-Osmolovskaya E.A."/>
            <person name="Slobodkin A.I."/>
        </authorList>
    </citation>
    <scope>NUCLEOTIDE SEQUENCE [LARGE SCALE GENOMIC DNA]</scope>
    <source>
        <strain evidence="1 2">S69</strain>
    </source>
</reference>
<dbReference type="Proteomes" id="UP000093080">
    <property type="component" value="Unassembled WGS sequence"/>
</dbReference>
<dbReference type="STRING" id="1156395.DBT_2410"/>
<proteinExistence type="predicted"/>
<sequence>MELVKAGRVELYGRARATGFDLFFSGLPDRGGVRFRGVTSLPEVLWKIRSGREREWFLEQMALAYPAIRAFPDKQVLVHFSDSRLEEMVDRRFQELKAQGANGILSVTGAGELIFNGR</sequence>